<dbReference type="EMBL" id="BAABME010007990">
    <property type="protein sequence ID" value="GAA0172166.1"/>
    <property type="molecule type" value="Genomic_DNA"/>
</dbReference>
<dbReference type="InterPro" id="IPR050667">
    <property type="entry name" value="PPR-containing_protein"/>
</dbReference>
<dbReference type="Proteomes" id="UP001454036">
    <property type="component" value="Unassembled WGS sequence"/>
</dbReference>
<gene>
    <name evidence="4" type="ORF">LIER_26045</name>
</gene>
<dbReference type="Pfam" id="PF13041">
    <property type="entry name" value="PPR_2"/>
    <property type="match status" value="1"/>
</dbReference>
<evidence type="ECO:0000256" key="2">
    <source>
        <dbReference type="ARBA" id="ARBA00022737"/>
    </source>
</evidence>
<organism evidence="4 5">
    <name type="scientific">Lithospermum erythrorhizon</name>
    <name type="common">Purple gromwell</name>
    <name type="synonym">Lithospermum officinale var. erythrorhizon</name>
    <dbReference type="NCBI Taxonomy" id="34254"/>
    <lineage>
        <taxon>Eukaryota</taxon>
        <taxon>Viridiplantae</taxon>
        <taxon>Streptophyta</taxon>
        <taxon>Embryophyta</taxon>
        <taxon>Tracheophyta</taxon>
        <taxon>Spermatophyta</taxon>
        <taxon>Magnoliopsida</taxon>
        <taxon>eudicotyledons</taxon>
        <taxon>Gunneridae</taxon>
        <taxon>Pentapetalae</taxon>
        <taxon>asterids</taxon>
        <taxon>lamiids</taxon>
        <taxon>Boraginales</taxon>
        <taxon>Boraginaceae</taxon>
        <taxon>Boraginoideae</taxon>
        <taxon>Lithospermeae</taxon>
        <taxon>Lithospermum</taxon>
    </lineage>
</organism>
<reference evidence="4 5" key="1">
    <citation type="submission" date="2024-01" db="EMBL/GenBank/DDBJ databases">
        <title>The complete chloroplast genome sequence of Lithospermum erythrorhizon: insights into the phylogenetic relationship among Boraginaceae species and the maternal lineages of purple gromwells.</title>
        <authorList>
            <person name="Okada T."/>
            <person name="Watanabe K."/>
        </authorList>
    </citation>
    <scope>NUCLEOTIDE SEQUENCE [LARGE SCALE GENOMIC DNA]</scope>
</reference>
<accession>A0AAV3R923</accession>
<feature type="repeat" description="PPR" evidence="3">
    <location>
        <begin position="128"/>
        <end position="162"/>
    </location>
</feature>
<dbReference type="PANTHER" id="PTHR47939">
    <property type="entry name" value="MEMBRANE-ASSOCIATED SALT-INDUCIBLE PROTEIN-LIKE"/>
    <property type="match status" value="1"/>
</dbReference>
<dbReference type="PANTHER" id="PTHR47939:SF13">
    <property type="entry name" value="OS03G0201400 PROTEIN"/>
    <property type="match status" value="1"/>
</dbReference>
<protein>
    <recommendedName>
        <fullName evidence="6">Pentatricopeptide repeat-containing protein</fullName>
    </recommendedName>
</protein>
<evidence type="ECO:0000313" key="5">
    <source>
        <dbReference type="Proteomes" id="UP001454036"/>
    </source>
</evidence>
<evidence type="ECO:0000256" key="1">
    <source>
        <dbReference type="ARBA" id="ARBA00007626"/>
    </source>
</evidence>
<proteinExistence type="inferred from homology"/>
<dbReference type="AlphaFoldDB" id="A0AAV3R923"/>
<dbReference type="InterPro" id="IPR011990">
    <property type="entry name" value="TPR-like_helical_dom_sf"/>
</dbReference>
<comment type="similarity">
    <text evidence="1">Belongs to the PPR family. P subfamily.</text>
</comment>
<evidence type="ECO:0000313" key="4">
    <source>
        <dbReference type="EMBL" id="GAA0172166.1"/>
    </source>
</evidence>
<evidence type="ECO:0008006" key="6">
    <source>
        <dbReference type="Google" id="ProtNLM"/>
    </source>
</evidence>
<name>A0AAV3R923_LITER</name>
<sequence>MPKISNIFTSQTSSRLLSSQTTAAVQQEFQKLHSLFRQNQTETAKTHLKNLVQSHKVSQLYTEFSISSPSYSNSIFSTSELYYLLKKDGIFLRWLRLIYFLSGLCNAGRMDEASNVLEEMDAHGIVPDAFTYSIIFDGFSKSGNIDALLELFEEIDRKGIEINQYTCGVFLNGLCQAG</sequence>
<keyword evidence="2" id="KW-0677">Repeat</keyword>
<evidence type="ECO:0000256" key="3">
    <source>
        <dbReference type="PROSITE-ProRule" id="PRU00708"/>
    </source>
</evidence>
<keyword evidence="5" id="KW-1185">Reference proteome</keyword>
<dbReference type="InterPro" id="IPR002885">
    <property type="entry name" value="PPR_rpt"/>
</dbReference>
<dbReference type="Gene3D" id="1.25.40.10">
    <property type="entry name" value="Tetratricopeptide repeat domain"/>
    <property type="match status" value="1"/>
</dbReference>
<dbReference type="NCBIfam" id="TIGR00756">
    <property type="entry name" value="PPR"/>
    <property type="match status" value="2"/>
</dbReference>
<dbReference type="PROSITE" id="PS51375">
    <property type="entry name" value="PPR"/>
    <property type="match status" value="2"/>
</dbReference>
<comment type="caution">
    <text evidence="4">The sequence shown here is derived from an EMBL/GenBank/DDBJ whole genome shotgun (WGS) entry which is preliminary data.</text>
</comment>
<feature type="repeat" description="PPR" evidence="3">
    <location>
        <begin position="93"/>
        <end position="127"/>
    </location>
</feature>